<evidence type="ECO:0000313" key="3">
    <source>
        <dbReference type="Proteomes" id="UP000032180"/>
    </source>
</evidence>
<accession>A0A0D9WPA1</accession>
<reference evidence="2" key="3">
    <citation type="submission" date="2015-04" db="UniProtKB">
        <authorList>
            <consortium name="EnsemblPlants"/>
        </authorList>
    </citation>
    <scope>IDENTIFICATION</scope>
</reference>
<feature type="region of interest" description="Disordered" evidence="1">
    <location>
        <begin position="1"/>
        <end position="31"/>
    </location>
</feature>
<reference evidence="2 3" key="1">
    <citation type="submission" date="2012-08" db="EMBL/GenBank/DDBJ databases">
        <title>Oryza genome evolution.</title>
        <authorList>
            <person name="Wing R.A."/>
        </authorList>
    </citation>
    <scope>NUCLEOTIDE SEQUENCE</scope>
</reference>
<protein>
    <submittedName>
        <fullName evidence="2">Uncharacterized protein</fullName>
    </submittedName>
</protein>
<dbReference type="Proteomes" id="UP000032180">
    <property type="component" value="Chromosome 6"/>
</dbReference>
<organism evidence="2 3">
    <name type="scientific">Leersia perrieri</name>
    <dbReference type="NCBI Taxonomy" id="77586"/>
    <lineage>
        <taxon>Eukaryota</taxon>
        <taxon>Viridiplantae</taxon>
        <taxon>Streptophyta</taxon>
        <taxon>Embryophyta</taxon>
        <taxon>Tracheophyta</taxon>
        <taxon>Spermatophyta</taxon>
        <taxon>Magnoliopsida</taxon>
        <taxon>Liliopsida</taxon>
        <taxon>Poales</taxon>
        <taxon>Poaceae</taxon>
        <taxon>BOP clade</taxon>
        <taxon>Oryzoideae</taxon>
        <taxon>Oryzeae</taxon>
        <taxon>Oryzinae</taxon>
        <taxon>Leersia</taxon>
    </lineage>
</organism>
<feature type="region of interest" description="Disordered" evidence="1">
    <location>
        <begin position="150"/>
        <end position="170"/>
    </location>
</feature>
<feature type="compositionally biased region" description="Polar residues" evidence="1">
    <location>
        <begin position="12"/>
        <end position="21"/>
    </location>
</feature>
<dbReference type="HOGENOM" id="CLU_091878_0_0_1"/>
<evidence type="ECO:0000313" key="2">
    <source>
        <dbReference type="EnsemblPlants" id="LPERR06G09590.1"/>
    </source>
</evidence>
<reference evidence="3" key="2">
    <citation type="submission" date="2013-12" db="EMBL/GenBank/DDBJ databases">
        <authorList>
            <person name="Yu Y."/>
            <person name="Lee S."/>
            <person name="de Baynast K."/>
            <person name="Wissotski M."/>
            <person name="Liu L."/>
            <person name="Talag J."/>
            <person name="Goicoechea J."/>
            <person name="Angelova A."/>
            <person name="Jetty R."/>
            <person name="Kudrna D."/>
            <person name="Golser W."/>
            <person name="Rivera L."/>
            <person name="Zhang J."/>
            <person name="Wing R."/>
        </authorList>
    </citation>
    <scope>NUCLEOTIDE SEQUENCE</scope>
</reference>
<evidence type="ECO:0000256" key="1">
    <source>
        <dbReference type="SAM" id="MobiDB-lite"/>
    </source>
</evidence>
<sequence>MAGNKRKEPNMASESDVPTQPTEKKKKKILSNRRKYAIPCEASEVLKKKEAMAAFPLWSPMDDEPDDIDNWIEEQTKKAAAGTGKKKKVVKCRLPNGLVKQMIRQPFRTIEVMSEEELATCSESYRQVYTLRKFIDDKWFDDEQTLIDPYNKQGYAEDESEITDDEEEEN</sequence>
<name>A0A0D9WPA1_9ORYZ</name>
<dbReference type="eggNOG" id="ENOG502R6QU">
    <property type="taxonomic scope" value="Eukaryota"/>
</dbReference>
<feature type="compositionally biased region" description="Acidic residues" evidence="1">
    <location>
        <begin position="156"/>
        <end position="170"/>
    </location>
</feature>
<dbReference type="AlphaFoldDB" id="A0A0D9WPA1"/>
<keyword evidence="3" id="KW-1185">Reference proteome</keyword>
<dbReference type="Gramene" id="LPERR06G09590.1">
    <property type="protein sequence ID" value="LPERR06G09590.1"/>
    <property type="gene ID" value="LPERR06G09590"/>
</dbReference>
<dbReference type="STRING" id="77586.A0A0D9WPA1"/>
<dbReference type="EnsemblPlants" id="LPERR06G09590.1">
    <property type="protein sequence ID" value="LPERR06G09590.1"/>
    <property type="gene ID" value="LPERR06G09590"/>
</dbReference>
<proteinExistence type="predicted"/>